<feature type="compositionally biased region" description="Polar residues" evidence="1">
    <location>
        <begin position="497"/>
        <end position="507"/>
    </location>
</feature>
<evidence type="ECO:0000313" key="3">
    <source>
        <dbReference type="EMBL" id="RWQ98027.1"/>
    </source>
</evidence>
<dbReference type="PANTHER" id="PTHR35041">
    <property type="entry name" value="MEDIATOR OF RNA POLYMERASE II TRANSCRIPTION SUBUNIT 1"/>
    <property type="match status" value="1"/>
</dbReference>
<dbReference type="PANTHER" id="PTHR35041:SF6">
    <property type="entry name" value="FORMYLMETHIONINE DEFORMYLASE-LIKE PROTEIN-RELATED"/>
    <property type="match status" value="1"/>
</dbReference>
<dbReference type="VEuPathDB" id="FungiDB:C8Q69DRAFT_457529"/>
<dbReference type="AlphaFoldDB" id="A0A443I1V9"/>
<evidence type="ECO:0000256" key="2">
    <source>
        <dbReference type="SAM" id="Phobius"/>
    </source>
</evidence>
<feature type="transmembrane region" description="Helical" evidence="2">
    <location>
        <begin position="396"/>
        <end position="419"/>
    </location>
</feature>
<keyword evidence="2" id="KW-0812">Transmembrane</keyword>
<dbReference type="EMBL" id="RCNU01000002">
    <property type="protein sequence ID" value="RWQ98027.1"/>
    <property type="molecule type" value="Genomic_DNA"/>
</dbReference>
<dbReference type="STRING" id="264951.A0A443I1V9"/>
<organism evidence="3 4">
    <name type="scientific">Byssochlamys spectabilis</name>
    <name type="common">Paecilomyces variotii</name>
    <dbReference type="NCBI Taxonomy" id="264951"/>
    <lineage>
        <taxon>Eukaryota</taxon>
        <taxon>Fungi</taxon>
        <taxon>Dikarya</taxon>
        <taxon>Ascomycota</taxon>
        <taxon>Pezizomycotina</taxon>
        <taxon>Eurotiomycetes</taxon>
        <taxon>Eurotiomycetidae</taxon>
        <taxon>Eurotiales</taxon>
        <taxon>Thermoascaceae</taxon>
        <taxon>Paecilomyces</taxon>
    </lineage>
</organism>
<evidence type="ECO:0000256" key="1">
    <source>
        <dbReference type="SAM" id="MobiDB-lite"/>
    </source>
</evidence>
<keyword evidence="2" id="KW-1133">Transmembrane helix</keyword>
<accession>A0A443I1V9</accession>
<comment type="caution">
    <text evidence="3">The sequence shown here is derived from an EMBL/GenBank/DDBJ whole genome shotgun (WGS) entry which is preliminary data.</text>
</comment>
<dbReference type="GeneID" id="39599187"/>
<feature type="region of interest" description="Disordered" evidence="1">
    <location>
        <begin position="484"/>
        <end position="568"/>
    </location>
</feature>
<evidence type="ECO:0000313" key="4">
    <source>
        <dbReference type="Proteomes" id="UP000283841"/>
    </source>
</evidence>
<gene>
    <name evidence="3" type="ORF">C8Q69DRAFT_457529</name>
</gene>
<dbReference type="Proteomes" id="UP000283841">
    <property type="component" value="Unassembled WGS sequence"/>
</dbReference>
<feature type="compositionally biased region" description="Basic and acidic residues" evidence="1">
    <location>
        <begin position="484"/>
        <end position="496"/>
    </location>
</feature>
<keyword evidence="2" id="KW-0472">Membrane</keyword>
<name>A0A443I1V9_BYSSP</name>
<sequence length="568" mass="61647">MLETFLTMISFRLLPVASVITLATLSVEPTLSSTSSLMRVPRVNFTNLDFSHIMWGSQDIEYLGPQDSIRRVAEVAAAEGELLSIPAPNANSSWQVNFHGPALSCNAVNDSLRSDIAQNILQTSKGQMGIGYAYIAWTPTSNSSVPFYQNGSDSYVLKANPGGSFSEVRTAPLSLFVGAFPTIATQHPVCSYVLPGNECSPAPCNSTTCLLEKSTILQCSLYNTSYNTNFTYVNGEQTVNISLGGVLNSIPYLGGLLYSWTGPTIATSPNMFSSLETFAYQSVMESFNRLLVGSISYSFLGTADSLSGVYQTAPNTSVLSTALSETPELSFLNGNGSTSVPNTQSLSDAIEHMFQNITVSLMSLSQLQPDYSSPYAPSDTNVTIIENRNTYAYSRAILWITYGIAIFLTLLSVLLGMLANRANHGSYSSTFSTIMRTTRNATLSSEIRLADCSGKDPLPEYVSDATISFLNPGKFNIEAVKELPKGSRESEDHHDASSQLLRENNNEAVGDLRGESRRSEDGPETPRQRSHRDSIGAANEVSDEPRQREVSPEAPSRPSHENDETNDT</sequence>
<feature type="compositionally biased region" description="Basic and acidic residues" evidence="1">
    <location>
        <begin position="558"/>
        <end position="568"/>
    </location>
</feature>
<reference evidence="3 4" key="1">
    <citation type="journal article" date="2018" name="Front. Microbiol.">
        <title>Genomic and genetic insights into a cosmopolitan fungus, Paecilomyces variotii (Eurotiales).</title>
        <authorList>
            <person name="Urquhart A.S."/>
            <person name="Mondo S.J."/>
            <person name="Makela M.R."/>
            <person name="Hane J.K."/>
            <person name="Wiebenga A."/>
            <person name="He G."/>
            <person name="Mihaltcheva S."/>
            <person name="Pangilinan J."/>
            <person name="Lipzen A."/>
            <person name="Barry K."/>
            <person name="de Vries R.P."/>
            <person name="Grigoriev I.V."/>
            <person name="Idnurm A."/>
        </authorList>
    </citation>
    <scope>NUCLEOTIDE SEQUENCE [LARGE SCALE GENOMIC DNA]</scope>
    <source>
        <strain evidence="3 4">CBS 101075</strain>
    </source>
</reference>
<proteinExistence type="predicted"/>
<feature type="compositionally biased region" description="Basic and acidic residues" evidence="1">
    <location>
        <begin position="510"/>
        <end position="534"/>
    </location>
</feature>
<keyword evidence="4" id="KW-1185">Reference proteome</keyword>
<dbReference type="RefSeq" id="XP_028487672.1">
    <property type="nucleotide sequence ID" value="XM_028629910.1"/>
</dbReference>
<protein>
    <submittedName>
        <fullName evidence="3">Uncharacterized protein</fullName>
    </submittedName>
</protein>